<dbReference type="Proteomes" id="UP001604336">
    <property type="component" value="Unassembled WGS sequence"/>
</dbReference>
<sequence length="108" mass="12493">MAKVELASAKASMAEMETGAVRLYKKKFATTPEYSCFTDHFMEARGDQLMERIQMVHPEWDLSFSVGCPCRIPEDGRGFYFSDRLCSSGRRGSHFRLCCRRHFLCRPQ</sequence>
<accession>A0ABD1SBL6</accession>
<comment type="caution">
    <text evidence="1">The sequence shown here is derived from an EMBL/GenBank/DDBJ whole genome shotgun (WGS) entry which is preliminary data.</text>
</comment>
<organism evidence="1 2">
    <name type="scientific">Abeliophyllum distichum</name>
    <dbReference type="NCBI Taxonomy" id="126358"/>
    <lineage>
        <taxon>Eukaryota</taxon>
        <taxon>Viridiplantae</taxon>
        <taxon>Streptophyta</taxon>
        <taxon>Embryophyta</taxon>
        <taxon>Tracheophyta</taxon>
        <taxon>Spermatophyta</taxon>
        <taxon>Magnoliopsida</taxon>
        <taxon>eudicotyledons</taxon>
        <taxon>Gunneridae</taxon>
        <taxon>Pentapetalae</taxon>
        <taxon>asterids</taxon>
        <taxon>lamiids</taxon>
        <taxon>Lamiales</taxon>
        <taxon>Oleaceae</taxon>
        <taxon>Forsythieae</taxon>
        <taxon>Abeliophyllum</taxon>
    </lineage>
</organism>
<proteinExistence type="predicted"/>
<keyword evidence="2" id="KW-1185">Reference proteome</keyword>
<dbReference type="AlphaFoldDB" id="A0ABD1SBL6"/>
<dbReference type="EMBL" id="JBFOLK010000007">
    <property type="protein sequence ID" value="KAL2497758.1"/>
    <property type="molecule type" value="Genomic_DNA"/>
</dbReference>
<gene>
    <name evidence="1" type="ORF">Adt_23308</name>
</gene>
<reference evidence="2" key="1">
    <citation type="submission" date="2024-07" db="EMBL/GenBank/DDBJ databases">
        <title>Two chromosome-level genome assemblies of Korean endemic species Abeliophyllum distichum and Forsythia ovata (Oleaceae).</title>
        <authorList>
            <person name="Jang H."/>
        </authorList>
    </citation>
    <scope>NUCLEOTIDE SEQUENCE [LARGE SCALE GENOMIC DNA]</scope>
</reference>
<evidence type="ECO:0000313" key="1">
    <source>
        <dbReference type="EMBL" id="KAL2497758.1"/>
    </source>
</evidence>
<name>A0ABD1SBL6_9LAMI</name>
<evidence type="ECO:0000313" key="2">
    <source>
        <dbReference type="Proteomes" id="UP001604336"/>
    </source>
</evidence>
<protein>
    <submittedName>
        <fullName evidence="1">Uncharacterized protein</fullName>
    </submittedName>
</protein>